<name>A0A4D7B4F7_9HYPH</name>
<dbReference type="InterPro" id="IPR017850">
    <property type="entry name" value="Alkaline_phosphatase_core_sf"/>
</dbReference>
<evidence type="ECO:0000313" key="1">
    <source>
        <dbReference type="EMBL" id="QCI68334.1"/>
    </source>
</evidence>
<dbReference type="RefSeq" id="WP_136963753.1">
    <property type="nucleotide sequence ID" value="NZ_CP039690.1"/>
</dbReference>
<reference evidence="1 2" key="1">
    <citation type="submission" date="2019-04" db="EMBL/GenBank/DDBJ databases">
        <title>Phreatobacter aquaticus sp. nov.</title>
        <authorList>
            <person name="Choi A."/>
        </authorList>
    </citation>
    <scope>NUCLEOTIDE SEQUENCE [LARGE SCALE GENOMIC DNA]</scope>
    <source>
        <strain evidence="1 2">KCTC 52518</strain>
    </source>
</reference>
<accession>A0A4D7B4F7</accession>
<keyword evidence="2" id="KW-1185">Reference proteome</keyword>
<gene>
    <name evidence="1" type="ORF">E8M01_31380</name>
</gene>
<dbReference type="EMBL" id="CP039690">
    <property type="protein sequence ID" value="QCI68334.1"/>
    <property type="molecule type" value="Genomic_DNA"/>
</dbReference>
<sequence>MSPQDKAPATAPRRVIAVMLDGLRRDFITPDATPALAALRARATWFDAHRTVFPSVTRVVSSSFATGCRPAHHGLAGNTVALVEDGRLGLHDVGRPEFVETKRRLTGTVLARPTLAERLADHGGAVIFNNVSPGAAYMHDPDGHGHVYHRAGSFGPGRRPIQGDRALEVTPDAAGDRAAAERFIAEVVHGGRPAFGLIWLCEPDTTQHAAPLGSATHRAILATADSHAAMIIAAVARARAEGEDILLLVGSDHGHQTVRAVIDIDAELIEAGLKAGPGSTDVVVAPNGTAALVYVDGSAEDRIAAIEGFLAERPWVGRLFTRDSLAEAGLPAGGGLAFAIALAASDEPNAEGVPGLSYAAKPADGKADRLGCGQHGGLGTFEQLPTLMLDGGGFTAGRTVTADTSVIDIAPTILRFLGRPIGGVDGRPLQEL</sequence>
<dbReference type="PANTHER" id="PTHR10151:SF120">
    <property type="entry name" value="BIS(5'-ADENOSYL)-TRIPHOSPHATASE"/>
    <property type="match status" value="1"/>
</dbReference>
<dbReference type="Pfam" id="PF01663">
    <property type="entry name" value="Phosphodiest"/>
    <property type="match status" value="1"/>
</dbReference>
<evidence type="ECO:0000313" key="2">
    <source>
        <dbReference type="Proteomes" id="UP000298781"/>
    </source>
</evidence>
<dbReference type="Gene3D" id="3.40.720.10">
    <property type="entry name" value="Alkaline Phosphatase, subunit A"/>
    <property type="match status" value="1"/>
</dbReference>
<dbReference type="GO" id="GO:0016787">
    <property type="term" value="F:hydrolase activity"/>
    <property type="evidence" value="ECO:0007669"/>
    <property type="project" value="UniProtKB-ARBA"/>
</dbReference>
<dbReference type="SUPFAM" id="SSF53649">
    <property type="entry name" value="Alkaline phosphatase-like"/>
    <property type="match status" value="1"/>
</dbReference>
<dbReference type="Proteomes" id="UP000298781">
    <property type="component" value="Chromosome"/>
</dbReference>
<protein>
    <submittedName>
        <fullName evidence="1">Nucleotide pyrophosphatase</fullName>
    </submittedName>
</protein>
<dbReference type="AlphaFoldDB" id="A0A4D7B4F7"/>
<proteinExistence type="predicted"/>
<dbReference type="InterPro" id="IPR002591">
    <property type="entry name" value="Phosphodiest/P_Trfase"/>
</dbReference>
<dbReference type="OrthoDB" id="9779418at2"/>
<organism evidence="1 2">
    <name type="scientific">Phreatobacter stygius</name>
    <dbReference type="NCBI Taxonomy" id="1940610"/>
    <lineage>
        <taxon>Bacteria</taxon>
        <taxon>Pseudomonadati</taxon>
        <taxon>Pseudomonadota</taxon>
        <taxon>Alphaproteobacteria</taxon>
        <taxon>Hyphomicrobiales</taxon>
        <taxon>Phreatobacteraceae</taxon>
        <taxon>Phreatobacter</taxon>
    </lineage>
</organism>
<dbReference type="PANTHER" id="PTHR10151">
    <property type="entry name" value="ECTONUCLEOTIDE PYROPHOSPHATASE/PHOSPHODIESTERASE"/>
    <property type="match status" value="1"/>
</dbReference>
<dbReference type="KEGG" id="pstg:E8M01_31380"/>